<keyword evidence="3" id="KW-1185">Reference proteome</keyword>
<dbReference type="InterPro" id="IPR017926">
    <property type="entry name" value="GATASE"/>
</dbReference>
<dbReference type="PROSITE" id="PS51273">
    <property type="entry name" value="GATASE_TYPE_1"/>
    <property type="match status" value="1"/>
</dbReference>
<proteinExistence type="predicted"/>
<dbReference type="EC" id="6.3.5.2" evidence="2"/>
<dbReference type="STRING" id="1692.BMAGN_0146"/>
<dbReference type="InterPro" id="IPR044992">
    <property type="entry name" value="ChyE-like"/>
</dbReference>
<protein>
    <submittedName>
        <fullName evidence="2">Glutamine amidotransferase class-I</fullName>
        <ecNumber evidence="2">6.3.5.2</ecNumber>
    </submittedName>
</protein>
<dbReference type="CDD" id="cd01741">
    <property type="entry name" value="GATase1_1"/>
    <property type="match status" value="1"/>
</dbReference>
<dbReference type="InterPro" id="IPR029062">
    <property type="entry name" value="Class_I_gatase-like"/>
</dbReference>
<accession>A0A087BAZ7</accession>
<evidence type="ECO:0000259" key="1">
    <source>
        <dbReference type="Pfam" id="PF00117"/>
    </source>
</evidence>
<dbReference type="SUPFAM" id="SSF52317">
    <property type="entry name" value="Class I glutamine amidotransferase-like"/>
    <property type="match status" value="1"/>
</dbReference>
<dbReference type="Pfam" id="PF00117">
    <property type="entry name" value="GATase"/>
    <property type="match status" value="1"/>
</dbReference>
<dbReference type="PANTHER" id="PTHR42695">
    <property type="entry name" value="GLUTAMINE AMIDOTRANSFERASE YLR126C-RELATED"/>
    <property type="match status" value="1"/>
</dbReference>
<evidence type="ECO:0000313" key="2">
    <source>
        <dbReference type="EMBL" id="KFI68197.1"/>
    </source>
</evidence>
<keyword evidence="2" id="KW-0436">Ligase</keyword>
<dbReference type="PRINTS" id="PR00096">
    <property type="entry name" value="GATASE"/>
</dbReference>
<dbReference type="GO" id="GO:0005829">
    <property type="term" value="C:cytosol"/>
    <property type="evidence" value="ECO:0007669"/>
    <property type="project" value="TreeGrafter"/>
</dbReference>
<dbReference type="eggNOG" id="COG0518">
    <property type="taxonomic scope" value="Bacteria"/>
</dbReference>
<reference evidence="2 3" key="1">
    <citation type="submission" date="2014-03" db="EMBL/GenBank/DDBJ databases">
        <title>Genomics of Bifidobacteria.</title>
        <authorList>
            <person name="Ventura M."/>
            <person name="Milani C."/>
            <person name="Lugli G.A."/>
        </authorList>
    </citation>
    <scope>NUCLEOTIDE SEQUENCE [LARGE SCALE GENOMIC DNA]</scope>
    <source>
        <strain evidence="2 3">LMG 11591</strain>
    </source>
</reference>
<sequence length="268" mass="29182">MCVAARHDRRTYTRYRNMSADMEGRNMAKPQVLILQHADWERPGRILSYLEECELPTQTLRIATQKKPDVSDFDETAGLVVMGGPMDADDTDHFPGLKTEMKLIRACVSSGKPVLGICLGHQLLSLALGGKIKHGSSAEIGIGPIKRVAGQGFLEMWDKSVNVLNWHTDCATLPEGAQLLAKSEATKVQAMRFGSALGLQFHVEVTAPLLEEWLSEPTMVKQLKAAGGSKAQLREAFAAADPQMQAVAEAIFSGFAARCSTYAKALLK</sequence>
<evidence type="ECO:0000313" key="3">
    <source>
        <dbReference type="Proteomes" id="UP000029052"/>
    </source>
</evidence>
<name>A0A087BAZ7_9BIFI</name>
<dbReference type="PANTHER" id="PTHR42695:SF5">
    <property type="entry name" value="GLUTAMINE AMIDOTRANSFERASE YLR126C-RELATED"/>
    <property type="match status" value="1"/>
</dbReference>
<keyword evidence="2" id="KW-0808">Transferase</keyword>
<dbReference type="GO" id="GO:0016740">
    <property type="term" value="F:transferase activity"/>
    <property type="evidence" value="ECO:0007669"/>
    <property type="project" value="UniProtKB-KW"/>
</dbReference>
<dbReference type="Proteomes" id="UP000029052">
    <property type="component" value="Unassembled WGS sequence"/>
</dbReference>
<feature type="domain" description="Glutamine amidotransferase" evidence="1">
    <location>
        <begin position="46"/>
        <end position="206"/>
    </location>
</feature>
<dbReference type="Gene3D" id="3.40.50.880">
    <property type="match status" value="1"/>
</dbReference>
<organism evidence="2 3">
    <name type="scientific">Bifidobacterium magnum</name>
    <dbReference type="NCBI Taxonomy" id="1692"/>
    <lineage>
        <taxon>Bacteria</taxon>
        <taxon>Bacillati</taxon>
        <taxon>Actinomycetota</taxon>
        <taxon>Actinomycetes</taxon>
        <taxon>Bifidobacteriales</taxon>
        <taxon>Bifidobacteriaceae</taxon>
        <taxon>Bifidobacterium</taxon>
    </lineage>
</organism>
<gene>
    <name evidence="2" type="ORF">BMAGN_0146</name>
</gene>
<dbReference type="EMBL" id="JGZB01000004">
    <property type="protein sequence ID" value="KFI68197.1"/>
    <property type="molecule type" value="Genomic_DNA"/>
</dbReference>
<dbReference type="GO" id="GO:0003922">
    <property type="term" value="F:GMP synthase (glutamine-hydrolyzing) activity"/>
    <property type="evidence" value="ECO:0007669"/>
    <property type="project" value="UniProtKB-EC"/>
</dbReference>
<dbReference type="AlphaFoldDB" id="A0A087BAZ7"/>
<comment type="caution">
    <text evidence="2">The sequence shown here is derived from an EMBL/GenBank/DDBJ whole genome shotgun (WGS) entry which is preliminary data.</text>
</comment>
<keyword evidence="2" id="KW-0315">Glutamine amidotransferase</keyword>